<protein>
    <recommendedName>
        <fullName evidence="2">PDZ domain-containing protein</fullName>
    </recommendedName>
</protein>
<dbReference type="SUPFAM" id="SSF50156">
    <property type="entry name" value="PDZ domain-like"/>
    <property type="match status" value="1"/>
</dbReference>
<feature type="compositionally biased region" description="Polar residues" evidence="1">
    <location>
        <begin position="307"/>
        <end position="316"/>
    </location>
</feature>
<sequence length="1084" mass="123258">MLEASRRGKSWCDSCRFLRLNDLICCCEPDRYSVESMNYSTEFVRPRKRTGRKGVQNRRPTNPKRRNLFRVIKNVILLQAELIDLRTELVNSKTRQEVLEEDSRSLLLQLHSLQLDRLPSNQNPEQYKEKIETALKLSPSKSSYSDEITFRNNSEVKKLKNELLQYQSENIILRNSILALNSEVYGARLAAKYLDKELAGRIQQLQLLGKEMRTDVRDRLWRQLESEILLHRHKTVIRACRNRSNHDFFPLDSRILNFNHSDERYIKNDGILRRGDSLFRFEKSNNRKKEYDVKKPKQQVREPAKRNSITIKNGNNSDTKNSVDEDDDDDNINNNNKNNSNNINSEYPTENEREGGSYTKVNVENDVDLESGVSSVQESPQNNYGKIRTIDACINGNVEAKSPENGTEEKTDEEISQSFKTEGKDSKGARGRKIKSVTSDGEDFLCVVGEKRTVVVKRKSGQGLGISITGGREHGVPILISELEVGGPAYECKNLFVGDAILSVNDISLENSSHFEAVKILTNLETNNVNLVVQFIAVDTDEENSLSEDLYGYRYRFFDTEVMDSSDALGLHPVHSKSAHTPTAPRTPEVSRNGNFCQPETQTCKSRNSSASDEVFVSQSKTEKEVDESPEGKQQNLIDIDTEISKEDSEKLKIDLFGFRFQTDMHDVLNCSSENLIDDFLVKKPDPVKTEADLIQIEITDSKSPVAEKKFEYVDENIFSGLEDHSILDNIMKSFSEDDYSYLDAEKEKNLTSDSGLEVCLSGSDADNDAEKCSPDGNKNYLNDWIDNVPEKVELKTLQQIFDRSFSSNLSSPRGSTSFDDDILSTEHSDEKSNTVCDYKNKGRDSRYTCNMKKIQKCPMKSASLTEEILRKSFGKVDPLTGLKSDPANCKKVKRTSSDIVKRSKSGRKTKETGRKDVKLEKRKNSKELEGELPKPTGETHKKREVNFKVTDRFEENLIEYNVKNFDVSQLSPGKENCLQAYDTTKKVEFTDEVSDELEETRKLSRRYGLKIPGKGVKADGSNLVVMPDVTSPERSLKVLEGHFKHFKPMLDGSARQNEKESKTLKFRGSRYESFGDPDFGTPV</sequence>
<name>A0AAN8RTF5_POLSC</name>
<dbReference type="GO" id="GO:0030140">
    <property type="term" value="C:trans-Golgi network transport vesicle"/>
    <property type="evidence" value="ECO:0007669"/>
    <property type="project" value="TreeGrafter"/>
</dbReference>
<dbReference type="PANTHER" id="PTHR16528">
    <property type="entry name" value="GOLGI-ASSOCIATED PDZ AND COILED-COIL MOTIF-CONTAINING"/>
    <property type="match status" value="1"/>
</dbReference>
<dbReference type="GO" id="GO:0005794">
    <property type="term" value="C:Golgi apparatus"/>
    <property type="evidence" value="ECO:0007669"/>
    <property type="project" value="InterPro"/>
</dbReference>
<feature type="region of interest" description="Disordered" evidence="1">
    <location>
        <begin position="398"/>
        <end position="434"/>
    </location>
</feature>
<feature type="compositionally biased region" description="Basic and acidic residues" evidence="1">
    <location>
        <begin position="926"/>
        <end position="941"/>
    </location>
</feature>
<dbReference type="PANTHER" id="PTHR16528:SF2">
    <property type="entry name" value="GOLGI-ASSOCIATED PDZ AND COILED-COIL MOTIF-CONTAINING PROTEIN"/>
    <property type="match status" value="1"/>
</dbReference>
<accession>A0AAN8RTF5</accession>
<dbReference type="GO" id="GO:0044325">
    <property type="term" value="F:transmembrane transporter binding"/>
    <property type="evidence" value="ECO:0007669"/>
    <property type="project" value="TreeGrafter"/>
</dbReference>
<dbReference type="InterPro" id="IPR038879">
    <property type="entry name" value="GOPC"/>
</dbReference>
<dbReference type="GO" id="GO:2000009">
    <property type="term" value="P:negative regulation of protein localization to cell surface"/>
    <property type="evidence" value="ECO:0007669"/>
    <property type="project" value="TreeGrafter"/>
</dbReference>
<dbReference type="GO" id="GO:0016020">
    <property type="term" value="C:membrane"/>
    <property type="evidence" value="ECO:0007669"/>
    <property type="project" value="TreeGrafter"/>
</dbReference>
<feature type="region of interest" description="Disordered" evidence="1">
    <location>
        <begin position="1050"/>
        <end position="1084"/>
    </location>
</feature>
<dbReference type="Pfam" id="PF00595">
    <property type="entry name" value="PDZ"/>
    <property type="match status" value="1"/>
</dbReference>
<dbReference type="Proteomes" id="UP001372834">
    <property type="component" value="Unassembled WGS sequence"/>
</dbReference>
<reference evidence="3 4" key="1">
    <citation type="submission" date="2023-10" db="EMBL/GenBank/DDBJ databases">
        <title>Genomes of two closely related lineages of the louse Polyplax serrata with different host specificities.</title>
        <authorList>
            <person name="Martinu J."/>
            <person name="Tarabai H."/>
            <person name="Stefka J."/>
            <person name="Hypsa V."/>
        </authorList>
    </citation>
    <scope>NUCLEOTIDE SEQUENCE [LARGE SCALE GENOMIC DNA]</scope>
    <source>
        <strain evidence="3">HR10_N</strain>
    </source>
</reference>
<evidence type="ECO:0000313" key="3">
    <source>
        <dbReference type="EMBL" id="KAK6620913.1"/>
    </source>
</evidence>
<dbReference type="Gene3D" id="2.30.42.10">
    <property type="match status" value="1"/>
</dbReference>
<feature type="region of interest" description="Disordered" evidence="1">
    <location>
        <begin position="575"/>
        <end position="633"/>
    </location>
</feature>
<feature type="region of interest" description="Disordered" evidence="1">
    <location>
        <begin position="885"/>
        <end position="941"/>
    </location>
</feature>
<evidence type="ECO:0000313" key="4">
    <source>
        <dbReference type="Proteomes" id="UP001372834"/>
    </source>
</evidence>
<dbReference type="AlphaFoldDB" id="A0AAN8RTF5"/>
<feature type="compositionally biased region" description="Basic and acidic residues" evidence="1">
    <location>
        <begin position="909"/>
        <end position="920"/>
    </location>
</feature>
<evidence type="ECO:0000256" key="1">
    <source>
        <dbReference type="SAM" id="MobiDB-lite"/>
    </source>
</evidence>
<feature type="compositionally biased region" description="Low complexity" evidence="1">
    <location>
        <begin position="332"/>
        <end position="346"/>
    </location>
</feature>
<dbReference type="EMBL" id="JAWJWE010000039">
    <property type="protein sequence ID" value="KAK6620913.1"/>
    <property type="molecule type" value="Genomic_DNA"/>
</dbReference>
<gene>
    <name evidence="3" type="ORF">RUM43_011212</name>
</gene>
<feature type="compositionally biased region" description="Basic and acidic residues" evidence="1">
    <location>
        <begin position="288"/>
        <end position="305"/>
    </location>
</feature>
<dbReference type="PROSITE" id="PS50106">
    <property type="entry name" value="PDZ"/>
    <property type="match status" value="1"/>
</dbReference>
<organism evidence="3 4">
    <name type="scientific">Polyplax serrata</name>
    <name type="common">Common mouse louse</name>
    <dbReference type="NCBI Taxonomy" id="468196"/>
    <lineage>
        <taxon>Eukaryota</taxon>
        <taxon>Metazoa</taxon>
        <taxon>Ecdysozoa</taxon>
        <taxon>Arthropoda</taxon>
        <taxon>Hexapoda</taxon>
        <taxon>Insecta</taxon>
        <taxon>Pterygota</taxon>
        <taxon>Neoptera</taxon>
        <taxon>Paraneoptera</taxon>
        <taxon>Psocodea</taxon>
        <taxon>Troctomorpha</taxon>
        <taxon>Phthiraptera</taxon>
        <taxon>Anoplura</taxon>
        <taxon>Polyplacidae</taxon>
        <taxon>Polyplax</taxon>
    </lineage>
</organism>
<feature type="region of interest" description="Disordered" evidence="1">
    <location>
        <begin position="288"/>
        <end position="356"/>
    </location>
</feature>
<dbReference type="InterPro" id="IPR036034">
    <property type="entry name" value="PDZ_sf"/>
</dbReference>
<dbReference type="SMART" id="SM00228">
    <property type="entry name" value="PDZ"/>
    <property type="match status" value="1"/>
</dbReference>
<evidence type="ECO:0000259" key="2">
    <source>
        <dbReference type="PROSITE" id="PS50106"/>
    </source>
</evidence>
<feature type="compositionally biased region" description="Polar residues" evidence="1">
    <location>
        <begin position="590"/>
        <end position="620"/>
    </location>
</feature>
<proteinExistence type="predicted"/>
<comment type="caution">
    <text evidence="3">The sequence shown here is derived from an EMBL/GenBank/DDBJ whole genome shotgun (WGS) entry which is preliminary data.</text>
</comment>
<feature type="domain" description="PDZ" evidence="2">
    <location>
        <begin position="453"/>
        <end position="523"/>
    </location>
</feature>
<dbReference type="InterPro" id="IPR001478">
    <property type="entry name" value="PDZ"/>
</dbReference>